<accession>A0ABN1Y1C0</accession>
<evidence type="ECO:0008006" key="3">
    <source>
        <dbReference type="Google" id="ProtNLM"/>
    </source>
</evidence>
<dbReference type="Gene3D" id="3.90.50.10">
    <property type="entry name" value="Photosynthetic Reaction Center, subunit H, domain 2"/>
    <property type="match status" value="1"/>
</dbReference>
<organism evidence="1 2">
    <name type="scientific">Kitasatospora putterlickiae</name>
    <dbReference type="NCBI Taxonomy" id="221725"/>
    <lineage>
        <taxon>Bacteria</taxon>
        <taxon>Bacillati</taxon>
        <taxon>Actinomycetota</taxon>
        <taxon>Actinomycetes</taxon>
        <taxon>Kitasatosporales</taxon>
        <taxon>Streptomycetaceae</taxon>
        <taxon>Kitasatospora</taxon>
    </lineage>
</organism>
<dbReference type="InterPro" id="IPR014747">
    <property type="entry name" value="Bac_photo_RC_H_C"/>
</dbReference>
<reference evidence="1 2" key="1">
    <citation type="journal article" date="2019" name="Int. J. Syst. Evol. Microbiol.">
        <title>The Global Catalogue of Microorganisms (GCM) 10K type strain sequencing project: providing services to taxonomists for standard genome sequencing and annotation.</title>
        <authorList>
            <consortium name="The Broad Institute Genomics Platform"/>
            <consortium name="The Broad Institute Genome Sequencing Center for Infectious Disease"/>
            <person name="Wu L."/>
            <person name="Ma J."/>
        </authorList>
    </citation>
    <scope>NUCLEOTIDE SEQUENCE [LARGE SCALE GENOMIC DNA]</scope>
    <source>
        <strain evidence="1 2">JCM 12393</strain>
    </source>
</reference>
<dbReference type="EMBL" id="BAAAKJ010000133">
    <property type="protein sequence ID" value="GAA1393420.1"/>
    <property type="molecule type" value="Genomic_DNA"/>
</dbReference>
<evidence type="ECO:0000313" key="1">
    <source>
        <dbReference type="EMBL" id="GAA1393420.1"/>
    </source>
</evidence>
<comment type="caution">
    <text evidence="1">The sequence shown here is derived from an EMBL/GenBank/DDBJ whole genome shotgun (WGS) entry which is preliminary data.</text>
</comment>
<protein>
    <recommendedName>
        <fullName evidence="3">PRC domain containing protein</fullName>
    </recommendedName>
</protein>
<name>A0ABN1Y1C0_9ACTN</name>
<dbReference type="RefSeq" id="WP_344333561.1">
    <property type="nucleotide sequence ID" value="NZ_BAAAKJ010000133.1"/>
</dbReference>
<proteinExistence type="predicted"/>
<sequence>MNEGVNLWQFRDTSGHTAGTDLIGFHVEAVDGHVGKIDKHSEEVGSQYLVVDTGPWIFGRLVLLPAGTVIRIEIGEQKIYVDRTKDDIRNSPTMGANETDLGPDFRDRYALYYSPFYGGRVM</sequence>
<gene>
    <name evidence="1" type="ORF">GCM10009639_26510</name>
</gene>
<dbReference type="InterPro" id="IPR011033">
    <property type="entry name" value="PRC_barrel-like_sf"/>
</dbReference>
<evidence type="ECO:0000313" key="2">
    <source>
        <dbReference type="Proteomes" id="UP001499863"/>
    </source>
</evidence>
<dbReference type="SUPFAM" id="SSF50346">
    <property type="entry name" value="PRC-barrel domain"/>
    <property type="match status" value="1"/>
</dbReference>
<keyword evidence="2" id="KW-1185">Reference proteome</keyword>
<dbReference type="Proteomes" id="UP001499863">
    <property type="component" value="Unassembled WGS sequence"/>
</dbReference>